<comment type="caution">
    <text evidence="2">The sequence shown here is derived from an EMBL/GenBank/DDBJ whole genome shotgun (WGS) entry which is preliminary data.</text>
</comment>
<dbReference type="PROSITE" id="PS51459">
    <property type="entry name" value="FIDO"/>
    <property type="match status" value="1"/>
</dbReference>
<organism evidence="2 3">
    <name type="scientific">Rhizobium binae</name>
    <dbReference type="NCBI Taxonomy" id="1138190"/>
    <lineage>
        <taxon>Bacteria</taxon>
        <taxon>Pseudomonadati</taxon>
        <taxon>Pseudomonadota</taxon>
        <taxon>Alphaproteobacteria</taxon>
        <taxon>Hyphomicrobiales</taxon>
        <taxon>Rhizobiaceae</taxon>
        <taxon>Rhizobium/Agrobacterium group</taxon>
        <taxon>Rhizobium</taxon>
    </lineage>
</organism>
<dbReference type="PANTHER" id="PTHR39426">
    <property type="entry name" value="HOMOLOGY TO DEATH-ON-CURING PROTEIN OF PHAGE P1"/>
    <property type="match status" value="1"/>
</dbReference>
<name>A0ABV2MDY9_9HYPH</name>
<evidence type="ECO:0000259" key="1">
    <source>
        <dbReference type="PROSITE" id="PS51459"/>
    </source>
</evidence>
<reference evidence="2 3" key="1">
    <citation type="submission" date="2024-06" db="EMBL/GenBank/DDBJ databases">
        <title>Genomic Encyclopedia of Type Strains, Phase IV (KMG-IV): sequencing the most valuable type-strain genomes for metagenomic binning, comparative biology and taxonomic classification.</title>
        <authorList>
            <person name="Goeker M."/>
        </authorList>
    </citation>
    <scope>NUCLEOTIDE SEQUENCE [LARGE SCALE GENOMIC DNA]</scope>
    <source>
        <strain evidence="2 3">DSM 29288</strain>
    </source>
</reference>
<evidence type="ECO:0000313" key="3">
    <source>
        <dbReference type="Proteomes" id="UP001549077"/>
    </source>
</evidence>
<feature type="domain" description="Fido" evidence="1">
    <location>
        <begin position="7"/>
        <end position="124"/>
    </location>
</feature>
<accession>A0ABV2MDY9</accession>
<dbReference type="PANTHER" id="PTHR39426:SF1">
    <property type="entry name" value="HOMOLOGY TO DEATH-ON-CURING PROTEIN OF PHAGE P1"/>
    <property type="match status" value="1"/>
</dbReference>
<dbReference type="GeneID" id="91148514"/>
<dbReference type="Gene3D" id="1.20.120.1870">
    <property type="entry name" value="Fic/DOC protein, Fido domain"/>
    <property type="match status" value="1"/>
</dbReference>
<dbReference type="EMBL" id="JBEPMY010000004">
    <property type="protein sequence ID" value="MET3754690.1"/>
    <property type="molecule type" value="Genomic_DNA"/>
</dbReference>
<protein>
    <submittedName>
        <fullName evidence="2">Death-on-curing protein</fullName>
    </submittedName>
</protein>
<evidence type="ECO:0000313" key="2">
    <source>
        <dbReference type="EMBL" id="MET3754690.1"/>
    </source>
</evidence>
<dbReference type="InterPro" id="IPR003812">
    <property type="entry name" value="Fido"/>
</dbReference>
<gene>
    <name evidence="2" type="ORF">ABID08_002047</name>
</gene>
<keyword evidence="3" id="KW-1185">Reference proteome</keyword>
<sequence length="129" mass="14522">MTTPIWVDVESVVTINAQQVFRTGETHFLRDLGALESAVMSPRNHWLYESQDLVRAFGIMLFAIAKAHAFEQGNKRTAFHASAEFLAKNGATLIMPDDEFWASKIEDVVSGRAQLGDFIRVIRIFIILP</sequence>
<proteinExistence type="predicted"/>
<dbReference type="Pfam" id="PF02661">
    <property type="entry name" value="Fic"/>
    <property type="match status" value="1"/>
</dbReference>
<dbReference type="Proteomes" id="UP001549077">
    <property type="component" value="Unassembled WGS sequence"/>
</dbReference>
<dbReference type="RefSeq" id="WP_168296992.1">
    <property type="nucleotide sequence ID" value="NZ_CP071604.1"/>
</dbReference>
<dbReference type="InterPro" id="IPR006440">
    <property type="entry name" value="Doc"/>
</dbReference>
<dbReference type="NCBIfam" id="TIGR01550">
    <property type="entry name" value="DOC_P1"/>
    <property type="match status" value="1"/>
</dbReference>
<dbReference type="InterPro" id="IPR053737">
    <property type="entry name" value="Type_II_TA_Toxin"/>
</dbReference>